<evidence type="ECO:0000256" key="1">
    <source>
        <dbReference type="SAM" id="Phobius"/>
    </source>
</evidence>
<name>A0A7Y9EUD9_9MICO</name>
<protein>
    <recommendedName>
        <fullName evidence="4">FAR-17a/AIG1-like protein</fullName>
    </recommendedName>
</protein>
<dbReference type="NCBIfam" id="NF038065">
    <property type="entry name" value="Pr6Pr"/>
    <property type="match status" value="1"/>
</dbReference>
<keyword evidence="3" id="KW-1185">Reference proteome</keyword>
<feature type="transmembrane region" description="Helical" evidence="1">
    <location>
        <begin position="66"/>
        <end position="90"/>
    </location>
</feature>
<feature type="transmembrane region" description="Helical" evidence="1">
    <location>
        <begin position="137"/>
        <end position="156"/>
    </location>
</feature>
<keyword evidence="1" id="KW-0812">Transmembrane</keyword>
<feature type="transmembrane region" description="Helical" evidence="1">
    <location>
        <begin position="213"/>
        <end position="238"/>
    </location>
</feature>
<organism evidence="2 3">
    <name type="scientific">Microbacterium pseudoresistens</name>
    <dbReference type="NCBI Taxonomy" id="640634"/>
    <lineage>
        <taxon>Bacteria</taxon>
        <taxon>Bacillati</taxon>
        <taxon>Actinomycetota</taxon>
        <taxon>Actinomycetes</taxon>
        <taxon>Micrococcales</taxon>
        <taxon>Microbacteriaceae</taxon>
        <taxon>Microbacterium</taxon>
    </lineage>
</organism>
<dbReference type="Proteomes" id="UP000552045">
    <property type="component" value="Unassembled WGS sequence"/>
</dbReference>
<accession>A0A7Y9EUD9</accession>
<evidence type="ECO:0008006" key="4">
    <source>
        <dbReference type="Google" id="ProtNLM"/>
    </source>
</evidence>
<dbReference type="EMBL" id="JACCBH010000001">
    <property type="protein sequence ID" value="NYD53971.1"/>
    <property type="molecule type" value="Genomic_DNA"/>
</dbReference>
<comment type="caution">
    <text evidence="2">The sequence shown here is derived from an EMBL/GenBank/DDBJ whole genome shotgun (WGS) entry which is preliminary data.</text>
</comment>
<evidence type="ECO:0000313" key="3">
    <source>
        <dbReference type="Proteomes" id="UP000552045"/>
    </source>
</evidence>
<reference evidence="2 3" key="1">
    <citation type="submission" date="2020-07" db="EMBL/GenBank/DDBJ databases">
        <title>Sequencing the genomes of 1000 actinobacteria strains.</title>
        <authorList>
            <person name="Klenk H.-P."/>
        </authorList>
    </citation>
    <scope>NUCLEOTIDE SEQUENCE [LARGE SCALE GENOMIC DNA]</scope>
    <source>
        <strain evidence="2 3">DSM 22185</strain>
    </source>
</reference>
<keyword evidence="1" id="KW-0472">Membrane</keyword>
<feature type="transmembrane region" description="Helical" evidence="1">
    <location>
        <begin position="168"/>
        <end position="193"/>
    </location>
</feature>
<dbReference type="RefSeq" id="WP_343045353.1">
    <property type="nucleotide sequence ID" value="NZ_BAABLC010000001.1"/>
</dbReference>
<dbReference type="AlphaFoldDB" id="A0A7Y9EUD9"/>
<feature type="transmembrane region" description="Helical" evidence="1">
    <location>
        <begin position="102"/>
        <end position="125"/>
    </location>
</feature>
<keyword evidence="1" id="KW-1133">Transmembrane helix</keyword>
<dbReference type="InterPro" id="IPR049713">
    <property type="entry name" value="Pr6Pr-like"/>
</dbReference>
<sequence length="244" mass="26221">MTTSVAEMRSGRAQRSSSTLIWGSARLFAAVLILAAIVTQLSLSIRNALAATTPHASHLPTVLANFFSYFTILSNVFAIVALAIGGIWMLARARDARPEPRWLGVLMACVATYMITTGIVYNLLLRGISQVGISAPWVNEVLHVVGPLILLLDVLFAPARRRLGWPTVLTIAAVPIVWAVYTLLRANLIVSPVTGTPWWYPYPFLDPHQVPGGYLGVAGYIAGIAAAILAIGAGVVALSRRARR</sequence>
<proteinExistence type="predicted"/>
<evidence type="ECO:0000313" key="2">
    <source>
        <dbReference type="EMBL" id="NYD53971.1"/>
    </source>
</evidence>
<gene>
    <name evidence="2" type="ORF">BKA02_001026</name>
</gene>